<dbReference type="AlphaFoldDB" id="D7FHB7"/>
<dbReference type="InterPro" id="IPR046345">
    <property type="entry name" value="TraB_PrgY-like"/>
</dbReference>
<proteinExistence type="predicted"/>
<gene>
    <name evidence="1" type="ORF">Esi_0107_0017</name>
</gene>
<dbReference type="EMBL" id="FN647757">
    <property type="protein sequence ID" value="CBJ28484.1"/>
    <property type="molecule type" value="Genomic_DNA"/>
</dbReference>
<evidence type="ECO:0000313" key="1">
    <source>
        <dbReference type="EMBL" id="CBJ28484.1"/>
    </source>
</evidence>
<organism evidence="1 2">
    <name type="scientific">Ectocarpus siliculosus</name>
    <name type="common">Brown alga</name>
    <name type="synonym">Conferva siliculosa</name>
    <dbReference type="NCBI Taxonomy" id="2880"/>
    <lineage>
        <taxon>Eukaryota</taxon>
        <taxon>Sar</taxon>
        <taxon>Stramenopiles</taxon>
        <taxon>Ochrophyta</taxon>
        <taxon>PX clade</taxon>
        <taxon>Phaeophyceae</taxon>
        <taxon>Ectocarpales</taxon>
        <taxon>Ectocarpaceae</taxon>
        <taxon>Ectocarpus</taxon>
    </lineage>
</organism>
<dbReference type="InParanoid" id="D7FHB7"/>
<keyword evidence="2" id="KW-1185">Reference proteome</keyword>
<accession>D7FHB7</accession>
<evidence type="ECO:0008006" key="3">
    <source>
        <dbReference type="Google" id="ProtNLM"/>
    </source>
</evidence>
<protein>
    <recommendedName>
        <fullName evidence="3">TraB family protein</fullName>
    </recommendedName>
</protein>
<evidence type="ECO:0000313" key="2">
    <source>
        <dbReference type="Proteomes" id="UP000002630"/>
    </source>
</evidence>
<dbReference type="OrthoDB" id="48306at2759"/>
<dbReference type="PANTHER" id="PTHR21530">
    <property type="entry name" value="PHEROMONE SHUTDOWN PROTEIN"/>
    <property type="match status" value="1"/>
</dbReference>
<reference evidence="1 2" key="1">
    <citation type="journal article" date="2010" name="Nature">
        <title>The Ectocarpus genome and the independent evolution of multicellularity in brown algae.</title>
        <authorList>
            <person name="Cock J.M."/>
            <person name="Sterck L."/>
            <person name="Rouze P."/>
            <person name="Scornet D."/>
            <person name="Allen A.E."/>
            <person name="Amoutzias G."/>
            <person name="Anthouard V."/>
            <person name="Artiguenave F."/>
            <person name="Aury J.M."/>
            <person name="Badger J.H."/>
            <person name="Beszteri B."/>
            <person name="Billiau K."/>
            <person name="Bonnet E."/>
            <person name="Bothwell J.H."/>
            <person name="Bowler C."/>
            <person name="Boyen C."/>
            <person name="Brownlee C."/>
            <person name="Carrano C.J."/>
            <person name="Charrier B."/>
            <person name="Cho G.Y."/>
            <person name="Coelho S.M."/>
            <person name="Collen J."/>
            <person name="Corre E."/>
            <person name="Da Silva C."/>
            <person name="Delage L."/>
            <person name="Delaroque N."/>
            <person name="Dittami S.M."/>
            <person name="Doulbeau S."/>
            <person name="Elias M."/>
            <person name="Farnham G."/>
            <person name="Gachon C.M."/>
            <person name="Gschloessl B."/>
            <person name="Heesch S."/>
            <person name="Jabbari K."/>
            <person name="Jubin C."/>
            <person name="Kawai H."/>
            <person name="Kimura K."/>
            <person name="Kloareg B."/>
            <person name="Kupper F.C."/>
            <person name="Lang D."/>
            <person name="Le Bail A."/>
            <person name="Leblanc C."/>
            <person name="Lerouge P."/>
            <person name="Lohr M."/>
            <person name="Lopez P.J."/>
            <person name="Martens C."/>
            <person name="Maumus F."/>
            <person name="Michel G."/>
            <person name="Miranda-Saavedra D."/>
            <person name="Morales J."/>
            <person name="Moreau H."/>
            <person name="Motomura T."/>
            <person name="Nagasato C."/>
            <person name="Napoli C.A."/>
            <person name="Nelson D.R."/>
            <person name="Nyvall-Collen P."/>
            <person name="Peters A.F."/>
            <person name="Pommier C."/>
            <person name="Potin P."/>
            <person name="Poulain J."/>
            <person name="Quesneville H."/>
            <person name="Read B."/>
            <person name="Rensing S.A."/>
            <person name="Ritter A."/>
            <person name="Rousvoal S."/>
            <person name="Samanta M."/>
            <person name="Samson G."/>
            <person name="Schroeder D.C."/>
            <person name="Segurens B."/>
            <person name="Strittmatter M."/>
            <person name="Tonon T."/>
            <person name="Tregear J.W."/>
            <person name="Valentin K."/>
            <person name="von Dassow P."/>
            <person name="Yamagishi T."/>
            <person name="Van de Peer Y."/>
            <person name="Wincker P."/>
        </authorList>
    </citation>
    <scope>NUCLEOTIDE SEQUENCE [LARGE SCALE GENOMIC DNA]</scope>
    <source>
        <strain evidence="2">Ec32 / CCAP1310/4</strain>
    </source>
</reference>
<dbReference type="EMBL" id="FN649734">
    <property type="protein sequence ID" value="CBJ28484.1"/>
    <property type="molecule type" value="Genomic_DNA"/>
</dbReference>
<sequence>MATNGMRLASHEGAQFSANARSEAVPAFTSNDGVSYLRNPDTGSEIWLVGVVHGQETSVELSKSVVRTTRPQVVMLELDSKRLDDLPPGEAQKAEDGLTWFMPEKQPDDAVAQYVTLEGGGDDVELSRGDRWKGPFSFMSSSRAKSFVGAIKAMVDVFEEEEVSEMEVAVLEAQACGARVLLGDRDFEETKRRLVAAGLADTVGDERLDDPEALLNDSMSVSNRKKFAGLDLRKPETRETAGEHYAAMKRLSNQRALEAMVPERDEVMASNLMTIKGKPITVALVGLFHVDGIERILKRNGWNHGPA</sequence>
<dbReference type="Proteomes" id="UP000002630">
    <property type="component" value="Linkage Group LG09"/>
</dbReference>
<dbReference type="PANTHER" id="PTHR21530:SF7">
    <property type="entry name" value="TRAB DOMAIN-CONTAINING PROTEIN"/>
    <property type="match status" value="1"/>
</dbReference>
<name>D7FHB7_ECTSI</name>